<evidence type="ECO:0000256" key="3">
    <source>
        <dbReference type="ARBA" id="ARBA00022980"/>
    </source>
</evidence>
<keyword evidence="5" id="KW-0687">Ribonucleoprotein</keyword>
<dbReference type="FunFam" id="3.40.50.10490:FF:000026">
    <property type="entry name" value="28S ribosomal protein S2, mitochondrial"/>
    <property type="match status" value="1"/>
</dbReference>
<reference evidence="9" key="1">
    <citation type="submission" date="2021-01" db="UniProtKB">
        <authorList>
            <consortium name="EnsemblMetazoa"/>
        </authorList>
    </citation>
    <scope>IDENTIFICATION</scope>
</reference>
<comment type="similarity">
    <text evidence="2">Belongs to the universal ribosomal protein uS2 family.</text>
</comment>
<dbReference type="GO" id="GO:0003735">
    <property type="term" value="F:structural constituent of ribosome"/>
    <property type="evidence" value="ECO:0007669"/>
    <property type="project" value="InterPro"/>
</dbReference>
<sequence>MLVTRCARALNSVLWPALGSTSVRLQSTIVQATTNDATEHSAALMNYEYNMDILKEPDAFAVSSIVSLEQMFLHRMHLGHKSSSVNPHMRPYIFGSRFDQLIIDLDKSKQQMIKALNFVAHIAYRDGIILFITRHHQTAFKQVEKCAKECSEYAHTRHWVTGLFTNAANLFGSETRLPDCAIFFSTRGSEAAITECAKMLIPTVGIVDTDSDPRLICYPVAGNDDSPSSVSLYCKYFKTAILRGKELRNKQKTTLFNAEK</sequence>
<protein>
    <recommendedName>
        <fullName evidence="7">Small ribosomal subunit protein uS2m</fullName>
    </recommendedName>
    <alternativeName>
        <fullName evidence="8">28S ribosomal protein S2, mitochondrial</fullName>
    </alternativeName>
</protein>
<dbReference type="GO" id="GO:0005743">
    <property type="term" value="C:mitochondrial inner membrane"/>
    <property type="evidence" value="ECO:0007669"/>
    <property type="project" value="UniProtKB-ARBA"/>
</dbReference>
<dbReference type="CTD" id="51116"/>
<evidence type="ECO:0000256" key="7">
    <source>
        <dbReference type="ARBA" id="ARBA00071390"/>
    </source>
</evidence>
<dbReference type="PRINTS" id="PR00395">
    <property type="entry name" value="RIBOSOMALS2"/>
</dbReference>
<organism evidence="9 10">
    <name type="scientific">Varroa destructor</name>
    <name type="common">Honeybee mite</name>
    <dbReference type="NCBI Taxonomy" id="109461"/>
    <lineage>
        <taxon>Eukaryota</taxon>
        <taxon>Metazoa</taxon>
        <taxon>Ecdysozoa</taxon>
        <taxon>Arthropoda</taxon>
        <taxon>Chelicerata</taxon>
        <taxon>Arachnida</taxon>
        <taxon>Acari</taxon>
        <taxon>Parasitiformes</taxon>
        <taxon>Mesostigmata</taxon>
        <taxon>Gamasina</taxon>
        <taxon>Dermanyssoidea</taxon>
        <taxon>Varroidae</taxon>
        <taxon>Varroa</taxon>
    </lineage>
</organism>
<evidence type="ECO:0000256" key="1">
    <source>
        <dbReference type="ARBA" id="ARBA00004173"/>
    </source>
</evidence>
<evidence type="ECO:0000313" key="10">
    <source>
        <dbReference type="Proteomes" id="UP000594260"/>
    </source>
</evidence>
<dbReference type="InterPro" id="IPR005706">
    <property type="entry name" value="Ribosomal_uS2_bac/mit/plastid"/>
</dbReference>
<dbReference type="OMA" id="PYIFMEK"/>
<dbReference type="InterPro" id="IPR001865">
    <property type="entry name" value="Ribosomal_uS2"/>
</dbReference>
<dbReference type="GeneID" id="111247380"/>
<keyword evidence="10" id="KW-1185">Reference proteome</keyword>
<dbReference type="PANTHER" id="PTHR12534">
    <property type="entry name" value="30S RIBOSOMAL PROTEIN S2 PROKARYOTIC AND ORGANELLAR"/>
    <property type="match status" value="1"/>
</dbReference>
<dbReference type="CDD" id="cd01425">
    <property type="entry name" value="RPS2"/>
    <property type="match status" value="1"/>
</dbReference>
<proteinExistence type="inferred from homology"/>
<keyword evidence="4" id="KW-0496">Mitochondrion</keyword>
<evidence type="ECO:0000256" key="6">
    <source>
        <dbReference type="ARBA" id="ARBA00059792"/>
    </source>
</evidence>
<dbReference type="EnsemblMetazoa" id="XM_022798201">
    <property type="protein sequence ID" value="XP_022653936"/>
    <property type="gene ID" value="LOC111247380"/>
</dbReference>
<dbReference type="FunCoup" id="A0A7M7JX42">
    <property type="interactions" value="277"/>
</dbReference>
<dbReference type="Gene3D" id="3.40.50.10490">
    <property type="entry name" value="Glucose-6-phosphate isomerase like protein, domain 1"/>
    <property type="match status" value="1"/>
</dbReference>
<dbReference type="GO" id="GO:0006412">
    <property type="term" value="P:translation"/>
    <property type="evidence" value="ECO:0007669"/>
    <property type="project" value="InterPro"/>
</dbReference>
<dbReference type="InParanoid" id="A0A7M7JX42"/>
<dbReference type="HAMAP" id="MF_00291_B">
    <property type="entry name" value="Ribosomal_uS2_B"/>
    <property type="match status" value="1"/>
</dbReference>
<dbReference type="RefSeq" id="XP_022653936.1">
    <property type="nucleotide sequence ID" value="XM_022798201.1"/>
</dbReference>
<comment type="function">
    <text evidence="6">Required for mitoribosome formation and stability, and mitochondrial translation.</text>
</comment>
<dbReference type="PANTHER" id="PTHR12534:SF0">
    <property type="entry name" value="SMALL RIBOSOMAL SUBUNIT PROTEIN US2M"/>
    <property type="match status" value="1"/>
</dbReference>
<dbReference type="Proteomes" id="UP000594260">
    <property type="component" value="Unplaced"/>
</dbReference>
<evidence type="ECO:0000256" key="5">
    <source>
        <dbReference type="ARBA" id="ARBA00023274"/>
    </source>
</evidence>
<evidence type="ECO:0000256" key="4">
    <source>
        <dbReference type="ARBA" id="ARBA00023128"/>
    </source>
</evidence>
<dbReference type="InterPro" id="IPR023591">
    <property type="entry name" value="Ribosomal_uS2_flav_dom_sf"/>
</dbReference>
<evidence type="ECO:0000256" key="2">
    <source>
        <dbReference type="ARBA" id="ARBA00006242"/>
    </source>
</evidence>
<dbReference type="SUPFAM" id="SSF52313">
    <property type="entry name" value="Ribosomal protein S2"/>
    <property type="match status" value="1"/>
</dbReference>
<dbReference type="KEGG" id="vde:111247380"/>
<dbReference type="AlphaFoldDB" id="A0A7M7JX42"/>
<accession>A0A7M7JX42</accession>
<evidence type="ECO:0000256" key="8">
    <source>
        <dbReference type="ARBA" id="ARBA00083109"/>
    </source>
</evidence>
<comment type="subcellular location">
    <subcellularLocation>
        <location evidence="1">Mitochondrion</location>
    </subcellularLocation>
</comment>
<name>A0A7M7JX42_VARDE</name>
<evidence type="ECO:0000313" key="9">
    <source>
        <dbReference type="EnsemblMetazoa" id="XP_022653936"/>
    </source>
</evidence>
<dbReference type="GO" id="GO:0005763">
    <property type="term" value="C:mitochondrial small ribosomal subunit"/>
    <property type="evidence" value="ECO:0007669"/>
    <property type="project" value="UniProtKB-ARBA"/>
</dbReference>
<dbReference type="Pfam" id="PF00318">
    <property type="entry name" value="Ribosomal_S2"/>
    <property type="match status" value="2"/>
</dbReference>
<keyword evidence="3" id="KW-0689">Ribosomal protein</keyword>
<dbReference type="OrthoDB" id="2320368at2759"/>